<evidence type="ECO:0000256" key="1">
    <source>
        <dbReference type="ARBA" id="ARBA00002349"/>
    </source>
</evidence>
<sequence>MNVKIPNQQTLVKMISEKQVNQHPDFGAGDLITVSEKIFDGKKSRIQKFQGVVLKRSGSGVVANVLVRKESVNGVNVEKTFPINSPLIEKIEVNRYGKVRRAYISYMRQRSGKSARIKEDKRKTNRRFA</sequence>
<dbReference type="NCBIfam" id="TIGR01024">
    <property type="entry name" value="rplS_bact"/>
    <property type="match status" value="1"/>
</dbReference>
<evidence type="ECO:0000256" key="5">
    <source>
        <dbReference type="ARBA" id="ARBA00035171"/>
    </source>
</evidence>
<dbReference type="PANTHER" id="PTHR15680:SF9">
    <property type="entry name" value="LARGE RIBOSOMAL SUBUNIT PROTEIN BL19M"/>
    <property type="match status" value="1"/>
</dbReference>
<name>A0ABU0LZQ5_9BACT</name>
<reference evidence="8" key="1">
    <citation type="submission" date="2023-07" db="EMBL/GenBank/DDBJ databases">
        <title>Genomic Encyclopedia of Type Strains, Phase IV (KMG-IV): sequencing the most valuable type-strain genomes for metagenomic binning, comparative biology and taxonomic classification.</title>
        <authorList>
            <person name="Goeker M."/>
        </authorList>
    </citation>
    <scope>NUCLEOTIDE SEQUENCE [LARGE SCALE GENOMIC DNA]</scope>
    <source>
        <strain evidence="8">DSM 21204</strain>
    </source>
</reference>
<dbReference type="EMBL" id="JAUSWO010000001">
    <property type="protein sequence ID" value="MDQ0514191.1"/>
    <property type="molecule type" value="Genomic_DNA"/>
</dbReference>
<keyword evidence="9" id="KW-1185">Reference proteome</keyword>
<accession>A0ABU0LZQ5</accession>
<comment type="function">
    <text evidence="1 6 7">This protein is located at the 30S-50S ribosomal subunit interface and may play a role in the structure and function of the aminoacyl-tRNA binding site.</text>
</comment>
<dbReference type="PRINTS" id="PR00061">
    <property type="entry name" value="RIBOSOMALL19"/>
</dbReference>
<dbReference type="SUPFAM" id="SSF50104">
    <property type="entry name" value="Translation proteins SH3-like domain"/>
    <property type="match status" value="1"/>
</dbReference>
<evidence type="ECO:0000256" key="7">
    <source>
        <dbReference type="RuleBase" id="RU000559"/>
    </source>
</evidence>
<dbReference type="PANTHER" id="PTHR15680">
    <property type="entry name" value="RIBOSOMAL PROTEIN L19"/>
    <property type="match status" value="1"/>
</dbReference>
<dbReference type="PROSITE" id="PS01015">
    <property type="entry name" value="RIBOSOMAL_L19"/>
    <property type="match status" value="1"/>
</dbReference>
<evidence type="ECO:0000313" key="9">
    <source>
        <dbReference type="Proteomes" id="UP001240643"/>
    </source>
</evidence>
<evidence type="ECO:0000256" key="3">
    <source>
        <dbReference type="ARBA" id="ARBA00022980"/>
    </source>
</evidence>
<dbReference type="InterPro" id="IPR001857">
    <property type="entry name" value="Ribosomal_bL19"/>
</dbReference>
<evidence type="ECO:0000313" key="8">
    <source>
        <dbReference type="EMBL" id="MDQ0514191.1"/>
    </source>
</evidence>
<protein>
    <recommendedName>
        <fullName evidence="5 6">Large ribosomal subunit protein bL19</fullName>
    </recommendedName>
</protein>
<organism evidence="8 9">
    <name type="scientific">Mycoplasmoides fastidiosum</name>
    <dbReference type="NCBI Taxonomy" id="92758"/>
    <lineage>
        <taxon>Bacteria</taxon>
        <taxon>Bacillati</taxon>
        <taxon>Mycoplasmatota</taxon>
        <taxon>Mycoplasmoidales</taxon>
        <taxon>Mycoplasmoidaceae</taxon>
        <taxon>Mycoplasmoides</taxon>
    </lineage>
</organism>
<dbReference type="GO" id="GO:0005840">
    <property type="term" value="C:ribosome"/>
    <property type="evidence" value="ECO:0007669"/>
    <property type="project" value="UniProtKB-KW"/>
</dbReference>
<dbReference type="PIRSF" id="PIRSF002191">
    <property type="entry name" value="Ribosomal_L19"/>
    <property type="match status" value="1"/>
</dbReference>
<keyword evidence="3 6" id="KW-0689">Ribosomal protein</keyword>
<dbReference type="InterPro" id="IPR008991">
    <property type="entry name" value="Translation_prot_SH3-like_sf"/>
</dbReference>
<comment type="similarity">
    <text evidence="2 6 7">Belongs to the bacterial ribosomal protein bL19 family.</text>
</comment>
<dbReference type="InterPro" id="IPR018257">
    <property type="entry name" value="Ribosomal_bL19_CS"/>
</dbReference>
<dbReference type="RefSeq" id="WP_265745429.1">
    <property type="nucleotide sequence ID" value="NZ_CP101809.1"/>
</dbReference>
<proteinExistence type="inferred from homology"/>
<dbReference type="HAMAP" id="MF_00402">
    <property type="entry name" value="Ribosomal_bL19"/>
    <property type="match status" value="1"/>
</dbReference>
<dbReference type="Gene3D" id="2.30.30.790">
    <property type="match status" value="1"/>
</dbReference>
<comment type="caution">
    <text evidence="8">The sequence shown here is derived from an EMBL/GenBank/DDBJ whole genome shotgun (WGS) entry which is preliminary data.</text>
</comment>
<evidence type="ECO:0000256" key="4">
    <source>
        <dbReference type="ARBA" id="ARBA00023274"/>
    </source>
</evidence>
<dbReference type="Proteomes" id="UP001240643">
    <property type="component" value="Unassembled WGS sequence"/>
</dbReference>
<gene>
    <name evidence="6" type="primary">rplS</name>
    <name evidence="8" type="ORF">J2Z62_000629</name>
</gene>
<dbReference type="InterPro" id="IPR038657">
    <property type="entry name" value="Ribosomal_bL19_sf"/>
</dbReference>
<evidence type="ECO:0000256" key="2">
    <source>
        <dbReference type="ARBA" id="ARBA00005781"/>
    </source>
</evidence>
<evidence type="ECO:0000256" key="6">
    <source>
        <dbReference type="HAMAP-Rule" id="MF_00402"/>
    </source>
</evidence>
<dbReference type="Pfam" id="PF01245">
    <property type="entry name" value="Ribosomal_L19"/>
    <property type="match status" value="1"/>
</dbReference>
<keyword evidence="4 6" id="KW-0687">Ribonucleoprotein</keyword>